<dbReference type="Proteomes" id="UP001612741">
    <property type="component" value="Unassembled WGS sequence"/>
</dbReference>
<evidence type="ECO:0000313" key="2">
    <source>
        <dbReference type="Proteomes" id="UP001612741"/>
    </source>
</evidence>
<name>A0ABW7Z6H9_9ACTN</name>
<gene>
    <name evidence="1" type="ORF">ACIBG2_40455</name>
</gene>
<proteinExistence type="predicted"/>
<dbReference type="RefSeq" id="WP_397089470.1">
    <property type="nucleotide sequence ID" value="NZ_JBITGY010000012.1"/>
</dbReference>
<dbReference type="EMBL" id="JBITGY010000012">
    <property type="protein sequence ID" value="MFI6503713.1"/>
    <property type="molecule type" value="Genomic_DNA"/>
</dbReference>
<reference evidence="1 2" key="1">
    <citation type="submission" date="2024-10" db="EMBL/GenBank/DDBJ databases">
        <title>The Natural Products Discovery Center: Release of the First 8490 Sequenced Strains for Exploring Actinobacteria Biosynthetic Diversity.</title>
        <authorList>
            <person name="Kalkreuter E."/>
            <person name="Kautsar S.A."/>
            <person name="Yang D."/>
            <person name="Bader C.D."/>
            <person name="Teijaro C.N."/>
            <person name="Fluegel L."/>
            <person name="Davis C.M."/>
            <person name="Simpson J.R."/>
            <person name="Lauterbach L."/>
            <person name="Steele A.D."/>
            <person name="Gui C."/>
            <person name="Meng S."/>
            <person name="Li G."/>
            <person name="Viehrig K."/>
            <person name="Ye F."/>
            <person name="Su P."/>
            <person name="Kiefer A.F."/>
            <person name="Nichols A."/>
            <person name="Cepeda A.J."/>
            <person name="Yan W."/>
            <person name="Fan B."/>
            <person name="Jiang Y."/>
            <person name="Adhikari A."/>
            <person name="Zheng C.-J."/>
            <person name="Schuster L."/>
            <person name="Cowan T.M."/>
            <person name="Smanski M.J."/>
            <person name="Chevrette M.G."/>
            <person name="De Carvalho L.P.S."/>
            <person name="Shen B."/>
        </authorList>
    </citation>
    <scope>NUCLEOTIDE SEQUENCE [LARGE SCALE GENOMIC DNA]</scope>
    <source>
        <strain evidence="1 2">NPDC050545</strain>
    </source>
</reference>
<evidence type="ECO:0000313" key="1">
    <source>
        <dbReference type="EMBL" id="MFI6503713.1"/>
    </source>
</evidence>
<sequence>MITPDPHNKSGTSTVTVRLGGSYPVYLCVGNDRIPMSLDKGWALWVALGNALSAVHGRAPEWAAAQIRPQPGEAAGS</sequence>
<protein>
    <submittedName>
        <fullName evidence="1">Uncharacterized protein</fullName>
    </submittedName>
</protein>
<accession>A0ABW7Z6H9</accession>
<keyword evidence="2" id="KW-1185">Reference proteome</keyword>
<comment type="caution">
    <text evidence="1">The sequence shown here is derived from an EMBL/GenBank/DDBJ whole genome shotgun (WGS) entry which is preliminary data.</text>
</comment>
<organism evidence="1 2">
    <name type="scientific">Nonomuraea typhae</name>
    <dbReference type="NCBI Taxonomy" id="2603600"/>
    <lineage>
        <taxon>Bacteria</taxon>
        <taxon>Bacillati</taxon>
        <taxon>Actinomycetota</taxon>
        <taxon>Actinomycetes</taxon>
        <taxon>Streptosporangiales</taxon>
        <taxon>Streptosporangiaceae</taxon>
        <taxon>Nonomuraea</taxon>
    </lineage>
</organism>